<dbReference type="InterPro" id="IPR046104">
    <property type="entry name" value="DUF6041"/>
</dbReference>
<dbReference type="Proteomes" id="UP000184159">
    <property type="component" value="Unassembled WGS sequence"/>
</dbReference>
<dbReference type="Pfam" id="PF19507">
    <property type="entry name" value="DUF6041"/>
    <property type="match status" value="1"/>
</dbReference>
<sequence length="687" mass="76395">MIIQRIFAVLYMLAGIAKLFPQFEDVVAELQMAAVANQGTWYEGISVWIGTHAQFFNLLSGVILFVSGLVLLLNPIWTKWVIYGQLLMMVVFVTILHRSQPQVIWLDAVFALAALYMLRNQYRRKTAFRVFPTQDFSLLQSTGVQASRPQNGENYDVVIIGGGIAGLTAASEFDQERVLVVEKTASLGGNARHESYQGLKHPVGGVCFQEPLPDSEMMYILKKIGLDKSYRSNAEDMLVFFDTMLLMRCLGEVIVGFLKKPAFLLKPEVWGLTCQLFINAIIGKPFVSSSKQLGDPTFAELYRFLDRFAPGTRLYPQMPWSEESGWPREEMELLDNISLYTYLFEPEKIAHFPQHLRPPVSLGKLVENAIRVALRVECSDLNDVSAYAGLYFLIGYLRGNLMALPGGNGGLSEGLCRYLDSKENVTMVTDATLANINQLSDHHAQLQLMVGGQSIQVNTRQVIWAAQKSAIVPHVPTLPQSQVEAIQTICYEDYYMASVLLSKPVLSHAFGGYMIEPEHASVDEPYYWCKPGTCLVANWMDPNGNNEVGVLTLLMPTTRPERKGRDAYGKFNSLQKQTYFEISKLLTNIGISPNVIEDIKIWHWSGGLVTAVKGHHSRGIFTTAGQPFKCIQFANQDSVGIGNIEGAIFSGLKTSRAVKQQLKATIAPQPNTVSQPQTEDSLAGATL</sequence>
<dbReference type="InterPro" id="IPR050703">
    <property type="entry name" value="Flavin_MAO"/>
</dbReference>
<dbReference type="PANTHER" id="PTHR43563:SF1">
    <property type="entry name" value="AMINE OXIDASE [FLAVIN-CONTAINING] B"/>
    <property type="match status" value="1"/>
</dbReference>
<feature type="transmembrane region" description="Helical" evidence="2">
    <location>
        <begin position="103"/>
        <end position="119"/>
    </location>
</feature>
<name>A0A1M4ZLL0_VIBGA</name>
<feature type="transmembrane region" description="Helical" evidence="2">
    <location>
        <begin position="238"/>
        <end position="258"/>
    </location>
</feature>
<feature type="region of interest" description="Disordered" evidence="1">
    <location>
        <begin position="668"/>
        <end position="687"/>
    </location>
</feature>
<organism evidence="3 4">
    <name type="scientific">Vibrio gazogenes DSM 21264 = NBRC 103151</name>
    <dbReference type="NCBI Taxonomy" id="1123492"/>
    <lineage>
        <taxon>Bacteria</taxon>
        <taxon>Pseudomonadati</taxon>
        <taxon>Pseudomonadota</taxon>
        <taxon>Gammaproteobacteria</taxon>
        <taxon>Vibrionales</taxon>
        <taxon>Vibrionaceae</taxon>
        <taxon>Vibrio</taxon>
    </lineage>
</organism>
<dbReference type="SUPFAM" id="SSF51905">
    <property type="entry name" value="FAD/NAD(P)-binding domain"/>
    <property type="match status" value="1"/>
</dbReference>
<keyword evidence="4" id="KW-1185">Reference proteome</keyword>
<dbReference type="Pfam" id="PF13450">
    <property type="entry name" value="NAD_binding_8"/>
    <property type="match status" value="1"/>
</dbReference>
<dbReference type="GO" id="GO:0016491">
    <property type="term" value="F:oxidoreductase activity"/>
    <property type="evidence" value="ECO:0007669"/>
    <property type="project" value="UniProtKB-ARBA"/>
</dbReference>
<evidence type="ECO:0000313" key="4">
    <source>
        <dbReference type="Proteomes" id="UP000184159"/>
    </source>
</evidence>
<dbReference type="EMBL" id="FQUH01000006">
    <property type="protein sequence ID" value="SHF18677.1"/>
    <property type="molecule type" value="Genomic_DNA"/>
</dbReference>
<keyword evidence="2" id="KW-1133">Transmembrane helix</keyword>
<protein>
    <submittedName>
        <fullName evidence="3">Spermidine dehydrogenase</fullName>
    </submittedName>
</protein>
<keyword evidence="2" id="KW-0812">Transmembrane</keyword>
<dbReference type="PANTHER" id="PTHR43563">
    <property type="entry name" value="AMINE OXIDASE"/>
    <property type="match status" value="1"/>
</dbReference>
<evidence type="ECO:0000313" key="3">
    <source>
        <dbReference type="EMBL" id="SHF18677.1"/>
    </source>
</evidence>
<keyword evidence="2" id="KW-0472">Membrane</keyword>
<dbReference type="RefSeq" id="WP_083571258.1">
    <property type="nucleotide sequence ID" value="NZ_FQUH01000006.1"/>
</dbReference>
<accession>A0A1M4ZLL0</accession>
<dbReference type="Gene3D" id="3.50.50.60">
    <property type="entry name" value="FAD/NAD(P)-binding domain"/>
    <property type="match status" value="1"/>
</dbReference>
<reference evidence="4" key="1">
    <citation type="submission" date="2016-11" db="EMBL/GenBank/DDBJ databases">
        <authorList>
            <person name="Varghese N."/>
            <person name="Submissions S."/>
        </authorList>
    </citation>
    <scope>NUCLEOTIDE SEQUENCE [LARGE SCALE GENOMIC DNA]</scope>
    <source>
        <strain evidence="4">DSM 21264</strain>
    </source>
</reference>
<feature type="compositionally biased region" description="Polar residues" evidence="1">
    <location>
        <begin position="668"/>
        <end position="680"/>
    </location>
</feature>
<feature type="transmembrane region" description="Helical" evidence="2">
    <location>
        <begin position="45"/>
        <end position="73"/>
    </location>
</feature>
<feature type="transmembrane region" description="Helical" evidence="2">
    <location>
        <begin position="80"/>
        <end position="97"/>
    </location>
</feature>
<dbReference type="InterPro" id="IPR036188">
    <property type="entry name" value="FAD/NAD-bd_sf"/>
</dbReference>
<evidence type="ECO:0000256" key="2">
    <source>
        <dbReference type="SAM" id="Phobius"/>
    </source>
</evidence>
<dbReference type="AlphaFoldDB" id="A0A1M4ZLL0"/>
<proteinExistence type="predicted"/>
<evidence type="ECO:0000256" key="1">
    <source>
        <dbReference type="SAM" id="MobiDB-lite"/>
    </source>
</evidence>
<gene>
    <name evidence="3" type="ORF">SAMN02745781_01653</name>
</gene>